<evidence type="ECO:0000313" key="1">
    <source>
        <dbReference type="EMBL" id="NEZ64616.1"/>
    </source>
</evidence>
<proteinExistence type="predicted"/>
<dbReference type="Proteomes" id="UP000473574">
    <property type="component" value="Unassembled WGS sequence"/>
</dbReference>
<sequence length="115" mass="13379">MYKRTVQSRIRLNANFRRLRFNDTELGLMPNIDDQGMTQQPGTEDVQYHHTYKAYIGEFAVKEDNILEAAFTEGAEWEVLNDRKTGTEWTTWVVAQPVKETGLWREVIFTPALIA</sequence>
<dbReference type="AlphaFoldDB" id="A0A6M0S8D2"/>
<reference evidence="1 2" key="1">
    <citation type="journal article" date="2020" name="Microb. Ecol.">
        <title>Ecogenomics of the Marine Benthic Filamentous Cyanobacterium Adonisia.</title>
        <authorList>
            <person name="Walter J.M."/>
            <person name="Coutinho F.H."/>
            <person name="Leomil L."/>
            <person name="Hargreaves P.I."/>
            <person name="Campeao M.E."/>
            <person name="Vieira V.V."/>
            <person name="Silva B.S."/>
            <person name="Fistarol G.O."/>
            <person name="Salomon P.S."/>
            <person name="Sawabe T."/>
            <person name="Mino S."/>
            <person name="Hosokawa M."/>
            <person name="Miyashita H."/>
            <person name="Maruyama F."/>
            <person name="van Verk M.C."/>
            <person name="Dutilh B.E."/>
            <person name="Thompson C.C."/>
            <person name="Thompson F.L."/>
        </authorList>
    </citation>
    <scope>NUCLEOTIDE SEQUENCE [LARGE SCALE GENOMIC DNA]</scope>
    <source>
        <strain evidence="1 2">CCMR0082</strain>
    </source>
</reference>
<organism evidence="1 2">
    <name type="scientific">Adonisia turfae CCMR0082</name>
    <dbReference type="NCBI Taxonomy" id="2304604"/>
    <lineage>
        <taxon>Bacteria</taxon>
        <taxon>Bacillati</taxon>
        <taxon>Cyanobacteriota</taxon>
        <taxon>Adonisia</taxon>
        <taxon>Adonisia turfae</taxon>
    </lineage>
</organism>
<accession>A0A6M0S8D2</accession>
<dbReference type="EMBL" id="QZCE01000002">
    <property type="protein sequence ID" value="NEZ64616.1"/>
    <property type="molecule type" value="Genomic_DNA"/>
</dbReference>
<evidence type="ECO:0000313" key="2">
    <source>
        <dbReference type="Proteomes" id="UP000473574"/>
    </source>
</evidence>
<name>A0A6M0S8D2_9CYAN</name>
<protein>
    <submittedName>
        <fullName evidence="1">Uncharacterized protein</fullName>
    </submittedName>
</protein>
<gene>
    <name evidence="1" type="ORF">D0962_17785</name>
</gene>
<comment type="caution">
    <text evidence="1">The sequence shown here is derived from an EMBL/GenBank/DDBJ whole genome shotgun (WGS) entry which is preliminary data.</text>
</comment>